<gene>
    <name evidence="6" type="ORF">FNF29_08179</name>
</gene>
<feature type="domain" description="Cadherin" evidence="5">
    <location>
        <begin position="4468"/>
        <end position="4572"/>
    </location>
</feature>
<feature type="domain" description="Cadherin" evidence="5">
    <location>
        <begin position="4125"/>
        <end position="4243"/>
    </location>
</feature>
<dbReference type="SUPFAM" id="SSF49313">
    <property type="entry name" value="Cadherin-like"/>
    <property type="match status" value="38"/>
</dbReference>
<feature type="domain" description="Cadherin" evidence="5">
    <location>
        <begin position="1364"/>
        <end position="1466"/>
    </location>
</feature>
<dbReference type="Pfam" id="PF12248">
    <property type="entry name" value="Methyltransf_FA"/>
    <property type="match status" value="1"/>
</dbReference>
<feature type="domain" description="Cadherin" evidence="5">
    <location>
        <begin position="3085"/>
        <end position="3184"/>
    </location>
</feature>
<feature type="domain" description="Cadherin" evidence="5">
    <location>
        <begin position="3909"/>
        <end position="4011"/>
    </location>
</feature>
<feature type="domain" description="Cadherin" evidence="5">
    <location>
        <begin position="1577"/>
        <end position="1673"/>
    </location>
</feature>
<dbReference type="PANTHER" id="PTHR24026:SF126">
    <property type="entry name" value="PROTOCADHERIN FAT 4"/>
    <property type="match status" value="1"/>
</dbReference>
<dbReference type="InterPro" id="IPR015919">
    <property type="entry name" value="Cadherin-like_sf"/>
</dbReference>
<name>A0A5A8C299_CAFRO</name>
<dbReference type="CDD" id="cd11304">
    <property type="entry name" value="Cadherin_repeat"/>
    <property type="match status" value="39"/>
</dbReference>
<dbReference type="InterPro" id="IPR022041">
    <property type="entry name" value="Methyltransf_FA"/>
</dbReference>
<dbReference type="Pfam" id="PF01833">
    <property type="entry name" value="TIG"/>
    <property type="match status" value="4"/>
</dbReference>
<dbReference type="InterPro" id="IPR014756">
    <property type="entry name" value="Ig_E-set"/>
</dbReference>
<evidence type="ECO:0000313" key="7">
    <source>
        <dbReference type="Proteomes" id="UP000323011"/>
    </source>
</evidence>
<feature type="domain" description="Cadherin" evidence="5">
    <location>
        <begin position="1252"/>
        <end position="1358"/>
    </location>
</feature>
<feature type="domain" description="Cadherin" evidence="5">
    <location>
        <begin position="4693"/>
        <end position="4824"/>
    </location>
</feature>
<feature type="domain" description="Cadherin" evidence="5">
    <location>
        <begin position="837"/>
        <end position="949"/>
    </location>
</feature>
<dbReference type="InterPro" id="IPR006644">
    <property type="entry name" value="Cadg"/>
</dbReference>
<feature type="domain" description="Cadherin" evidence="5">
    <location>
        <begin position="2977"/>
        <end position="3079"/>
    </location>
</feature>
<evidence type="ECO:0000256" key="3">
    <source>
        <dbReference type="SAM" id="Phobius"/>
    </source>
</evidence>
<feature type="domain" description="Cadherin" evidence="5">
    <location>
        <begin position="1878"/>
        <end position="1999"/>
    </location>
</feature>
<dbReference type="Pfam" id="PF00028">
    <property type="entry name" value="Cadherin"/>
    <property type="match status" value="19"/>
</dbReference>
<feature type="transmembrane region" description="Helical" evidence="3">
    <location>
        <begin position="6691"/>
        <end position="6711"/>
    </location>
</feature>
<feature type="domain" description="Cadherin" evidence="5">
    <location>
        <begin position="2669"/>
        <end position="2770"/>
    </location>
</feature>
<feature type="transmembrane region" description="Helical" evidence="3">
    <location>
        <begin position="6817"/>
        <end position="6835"/>
    </location>
</feature>
<dbReference type="PRINTS" id="PR00205">
    <property type="entry name" value="CADHERIN"/>
</dbReference>
<feature type="domain" description="Cadherin" evidence="5">
    <location>
        <begin position="4831"/>
        <end position="4941"/>
    </location>
</feature>
<feature type="domain" description="Cadherin" evidence="5">
    <location>
        <begin position="2374"/>
        <end position="2438"/>
    </location>
</feature>
<feature type="domain" description="Cadherin" evidence="5">
    <location>
        <begin position="2109"/>
        <end position="2211"/>
    </location>
</feature>
<feature type="domain" description="Cadherin" evidence="5">
    <location>
        <begin position="953"/>
        <end position="1056"/>
    </location>
</feature>
<feature type="domain" description="Cadherin" evidence="5">
    <location>
        <begin position="519"/>
        <end position="613"/>
    </location>
</feature>
<dbReference type="GO" id="GO:0007156">
    <property type="term" value="P:homophilic cell adhesion via plasma membrane adhesion molecules"/>
    <property type="evidence" value="ECO:0007669"/>
    <property type="project" value="InterPro"/>
</dbReference>
<dbReference type="InterPro" id="IPR040853">
    <property type="entry name" value="RapA2_cadherin-like"/>
</dbReference>
<feature type="domain" description="Cadherin" evidence="5">
    <location>
        <begin position="737"/>
        <end position="838"/>
    </location>
</feature>
<feature type="transmembrane region" description="Helical" evidence="3">
    <location>
        <begin position="6777"/>
        <end position="6797"/>
    </location>
</feature>
<dbReference type="Proteomes" id="UP000323011">
    <property type="component" value="Unassembled WGS sequence"/>
</dbReference>
<feature type="domain" description="Cadherin" evidence="5">
    <location>
        <begin position="312"/>
        <end position="417"/>
    </location>
</feature>
<proteinExistence type="predicted"/>
<feature type="domain" description="Cadherin" evidence="5">
    <location>
        <begin position="2881"/>
        <end position="2978"/>
    </location>
</feature>
<dbReference type="PROSITE" id="PS50268">
    <property type="entry name" value="CADHERIN_2"/>
    <property type="match status" value="41"/>
</dbReference>
<feature type="domain" description="Cadherin" evidence="5">
    <location>
        <begin position="1999"/>
        <end position="2108"/>
    </location>
</feature>
<protein>
    <recommendedName>
        <fullName evidence="5">Cadherin domain-containing protein</fullName>
    </recommendedName>
</protein>
<feature type="domain" description="Cadherin" evidence="5">
    <location>
        <begin position="3185"/>
        <end position="3300"/>
    </location>
</feature>
<feature type="domain" description="Cadherin" evidence="5">
    <location>
        <begin position="1465"/>
        <end position="1571"/>
    </location>
</feature>
<dbReference type="SUPFAM" id="SSF81296">
    <property type="entry name" value="E set domains"/>
    <property type="match status" value="3"/>
</dbReference>
<dbReference type="EMBL" id="VLTN01000095">
    <property type="protein sequence ID" value="KAA0146230.1"/>
    <property type="molecule type" value="Genomic_DNA"/>
</dbReference>
<feature type="domain" description="Cadherin" evidence="5">
    <location>
        <begin position="1056"/>
        <end position="1161"/>
    </location>
</feature>
<organism evidence="6 7">
    <name type="scientific">Cafeteria roenbergensis</name>
    <name type="common">Marine flagellate</name>
    <dbReference type="NCBI Taxonomy" id="33653"/>
    <lineage>
        <taxon>Eukaryota</taxon>
        <taxon>Sar</taxon>
        <taxon>Stramenopiles</taxon>
        <taxon>Bigyra</taxon>
        <taxon>Opalozoa</taxon>
        <taxon>Bicosoecida</taxon>
        <taxon>Cafeteriaceae</taxon>
        <taxon>Cafeteria</taxon>
    </lineage>
</organism>
<feature type="domain" description="Cadherin" evidence="5">
    <location>
        <begin position="1783"/>
        <end position="1877"/>
    </location>
</feature>
<feature type="domain" description="Cadherin" evidence="5">
    <location>
        <begin position="4017"/>
        <end position="4122"/>
    </location>
</feature>
<dbReference type="Gene3D" id="2.60.40.10">
    <property type="entry name" value="Immunoglobulins"/>
    <property type="match status" value="4"/>
</dbReference>
<evidence type="ECO:0000313" key="6">
    <source>
        <dbReference type="EMBL" id="KAA0146230.1"/>
    </source>
</evidence>
<accession>A0A5A8C299</accession>
<feature type="chain" id="PRO_5022939723" description="Cadherin domain-containing protein" evidence="4">
    <location>
        <begin position="24"/>
        <end position="7242"/>
    </location>
</feature>
<feature type="domain" description="Cadherin" evidence="5">
    <location>
        <begin position="3300"/>
        <end position="3406"/>
    </location>
</feature>
<feature type="domain" description="Cadherin" evidence="5">
    <location>
        <begin position="1156"/>
        <end position="1253"/>
    </location>
</feature>
<dbReference type="Pfam" id="PF17803">
    <property type="entry name" value="Cadherin_4"/>
    <property type="match status" value="1"/>
</dbReference>
<feature type="transmembrane region" description="Helical" evidence="3">
    <location>
        <begin position="6949"/>
        <end position="6970"/>
    </location>
</feature>
<dbReference type="SMART" id="SM00112">
    <property type="entry name" value="CA"/>
    <property type="match status" value="41"/>
</dbReference>
<feature type="transmembrane region" description="Helical" evidence="3">
    <location>
        <begin position="6874"/>
        <end position="6897"/>
    </location>
</feature>
<feature type="domain" description="Cadherin" evidence="5">
    <location>
        <begin position="3797"/>
        <end position="3903"/>
    </location>
</feature>
<feature type="domain" description="Cadherin" evidence="5">
    <location>
        <begin position="3720"/>
        <end position="3788"/>
    </location>
</feature>
<dbReference type="SMART" id="SM00429">
    <property type="entry name" value="IPT"/>
    <property type="match status" value="4"/>
</dbReference>
<feature type="domain" description="Cadherin" evidence="5">
    <location>
        <begin position="214"/>
        <end position="311"/>
    </location>
</feature>
<feature type="signal peptide" evidence="4">
    <location>
        <begin position="1"/>
        <end position="23"/>
    </location>
</feature>
<dbReference type="SMART" id="SM00736">
    <property type="entry name" value="CADG"/>
    <property type="match status" value="3"/>
</dbReference>
<feature type="domain" description="Cadherin" evidence="5">
    <location>
        <begin position="612"/>
        <end position="721"/>
    </location>
</feature>
<evidence type="ECO:0000259" key="5">
    <source>
        <dbReference type="PROSITE" id="PS50268"/>
    </source>
</evidence>
<feature type="domain" description="Cadherin" evidence="5">
    <location>
        <begin position="4356"/>
        <end position="4460"/>
    </location>
</feature>
<dbReference type="InterPro" id="IPR002909">
    <property type="entry name" value="IPT_dom"/>
</dbReference>
<reference evidence="6 7" key="1">
    <citation type="submission" date="2019-07" db="EMBL/GenBank/DDBJ databases">
        <title>Genomes of Cafeteria roenbergensis.</title>
        <authorList>
            <person name="Fischer M.G."/>
            <person name="Hackl T."/>
            <person name="Roman M."/>
        </authorList>
    </citation>
    <scope>NUCLEOTIDE SEQUENCE [LARGE SCALE GENOMIC DNA]</scope>
    <source>
        <strain evidence="6 7">BVI</strain>
    </source>
</reference>
<feature type="transmembrane region" description="Helical" evidence="3">
    <location>
        <begin position="7082"/>
        <end position="7102"/>
    </location>
</feature>
<feature type="domain" description="Cadherin" evidence="5">
    <location>
        <begin position="412"/>
        <end position="513"/>
    </location>
</feature>
<feature type="transmembrane region" description="Helical" evidence="3">
    <location>
        <begin position="6976"/>
        <end position="6993"/>
    </location>
</feature>
<dbReference type="CDD" id="cd00603">
    <property type="entry name" value="IPT_PCSR"/>
    <property type="match status" value="4"/>
</dbReference>
<evidence type="ECO:0000256" key="2">
    <source>
        <dbReference type="ARBA" id="ARBA00022989"/>
    </source>
</evidence>
<feature type="domain" description="Cadherin" evidence="5">
    <location>
        <begin position="4943"/>
        <end position="5056"/>
    </location>
</feature>
<feature type="transmembrane region" description="Helical" evidence="3">
    <location>
        <begin position="7122"/>
        <end position="7143"/>
    </location>
</feature>
<keyword evidence="7" id="KW-1185">Reference proteome</keyword>
<feature type="domain" description="Cadherin" evidence="5">
    <location>
        <begin position="1672"/>
        <end position="1775"/>
    </location>
</feature>
<feature type="transmembrane region" description="Helical" evidence="3">
    <location>
        <begin position="6718"/>
        <end position="6737"/>
    </location>
</feature>
<comment type="caution">
    <text evidence="6">The sequence shown here is derived from an EMBL/GenBank/DDBJ whole genome shotgun (WGS) entry which is preliminary data.</text>
</comment>
<feature type="domain" description="Cadherin" evidence="5">
    <location>
        <begin position="2552"/>
        <end position="2663"/>
    </location>
</feature>
<dbReference type="GO" id="GO:0005886">
    <property type="term" value="C:plasma membrane"/>
    <property type="evidence" value="ECO:0007669"/>
    <property type="project" value="UniProtKB-SubCell"/>
</dbReference>
<keyword evidence="2 3" id="KW-1133">Transmembrane helix</keyword>
<dbReference type="PANTHER" id="PTHR24026">
    <property type="entry name" value="FAT ATYPICAL CADHERIN-RELATED"/>
    <property type="match status" value="1"/>
</dbReference>
<keyword evidence="1 3" id="KW-0812">Transmembrane</keyword>
<keyword evidence="4" id="KW-0732">Signal</keyword>
<feature type="domain" description="Cadherin" evidence="5">
    <location>
        <begin position="2769"/>
        <end position="2875"/>
    </location>
</feature>
<keyword evidence="3" id="KW-0472">Membrane</keyword>
<dbReference type="GO" id="GO:0005509">
    <property type="term" value="F:calcium ion binding"/>
    <property type="evidence" value="ECO:0007669"/>
    <property type="project" value="InterPro"/>
</dbReference>
<sequence>MRNAALLELVFAAALVPLAKVNADSDVGCTCAEAYASRCGSAKVYCPLGSEAPITVPTGKYSAPLGVDEAVRYEALPCPEGKACSGGVISDPIEFTSCPGGSAEREVVEGVTGAVAGAPLDARLKAGSSGSIQFSIVKQEWNTGCLHGSDANVFTVGATDGTLRLNARQVKFDTCELFHIVVRAASSDFQSDCAVRVRVVDINERPTAVCGDRSVEEGVPTGSPVGLPMMGSDPDKLQSLIWTIKSPSGTPFSIGPCDGQLRVGRSGSMFDPLKQGSYSLVLQLADDGVPSLSTTCTTEVSVLAPNRPPKLSADAYAFSIFENVPAGSQAGRLAATDIDSSALSFKWSKADSVNHFAIHPTSGAVTVAPGSSINFEARSRYTYEAQVVDDAGNSDTAAVVITVMDDADSPSINQPASISVPELASDGTPVGAPLTATDEDANDAMTWSVISSDVFEISASTGQLKVKPGGGSKLDFETSRSTQVSVQVTDSYGRSAFRTVPVAVTDVNEPPEVSDTARSVREDAAVGTAVGGAVSALDKDENSILSFSIVSGSRGAFSIEKGGGQIRVLGQLDFETVPTYNLVVRVTDNGSPSRHADAVVTVSVEDTAEPPRLAPQSVTVAESLAVGASILVLPVQDDDKSQTHTCEISQGAVGSMVTLKAAPGGSGLRLCELVVGNAGLDFDTVPSLTLTIDVTDSGTPPLRGTGTVSVTVTDVNEAPRIVDSAGARAVSIAATIGAPVGGAIAFEDQDAGQTHTWAIESTKAADGSLHPELFTIDNSGQLATGVEDLSAYFATKGLTAEDPVFSLKIKVTDSGSPALAATMDSIVQVVSGNTPPIVKAATLSINEDAKVGHELGKVVATDPDGDAVNNFTIISGNTGNAFAIDPATGMLWLATPIDYETRPSYSIAVQAQDDPEPKVVDGQTFTLVAFTSSATVTINLVDVNEEPALAGGEASVDELSAKGVEVGSPFMVADPDAGDKATFAITKGNTGSVFAVQAVQDSLGKWGGQIVVDRPALNFEVTESYNLELQATDTGGLKSAASVVVTVNDVNDPPTIATLQTLVLPENTPIGSDLPATGVLVSVTDEDLDQVSVRIKSGGEGLFKLSPSGQLSLAGALDYETKDRHVLTIEAQDVHQAASDKDWVIQVSNVWEKPVYSGPEFAQVAENAAIGAKLVQAACIDQDFDDALTFSLAGAPERFSIDSNTGAVSILSALDFEAAESHQLTVVCTDREGLSASATVSVKVTDVNEAPAIVTTSLSLPETEASGVAVGRIVIADQDASDTHSVTITSGNGPADAPHFVLDGSTLKLANAALDFEGESGATSFTLGIKVVDSGTPPLSASANVRVVVLDRNEPPVMLDQARSIEENSLTSAPVGAPLEASDPDQGQLLTFRITAGNDDGKFKIDPCSGQIKVDEDKGLDFETTSSYTLTVQVQDDGAAEPGPARLTDTATVTISVIDVNEPPTLQDAAASIAENSAQGTPVGAAVTGTDPEHSVLAYSLVGGNTGSAFAIDSASGQISVASSVALDFESVKAFTLRVRATDDGKPNGPALFGEADVVVSVLDVNEPPAFLAQQRSILENSAAGSAIGARLDASDPDAEQTVSFELSGGPDAASFTLSSNGQLTSSLAASFDFESKTEYAVEVTASDSATPSLQTKATIVVNVLNQNEAPTMPDATVEIAESAGVGATAPGTASLATDPDAGDRLQYELVKQEPDRPIFRVLAADGSIEVKSALLDFETVPVHRVWVRVTDIDGLADEGVITIEVQDVNEPPTLLAQARAVDENAPGAPVGEPLIASDPDAADKGALTFSLLSGGAATQFAINSTSGQLSTAAGSALDHESAELVVLSVQVEDTQGLTSTAQVTVTVRDVNEAPSMAEDTFEFKVAENAVMGTQVDFVSAADVDDGDVLTWSMRVVSTGTMAVAGAGDFAINPATGALTVAKDTGLATDPPGTRLSKYLPEGNVYTLQVTVTDDGTGLLQDTATVRVTVIENNDPPELEAEYSASVSENCAANTLALELQATEHDEKDRNKLTYAILDGNYADTFKLTTVVSTDGSSNKAELRVARPIVDFEDRTSYSLVVQVSDGFLKASTVVTVTVVDVNERPVIDAASLTMAVDENPASVGGVVGTVAARDVDADDLLTFAFFGDGNKAGHFAIDASTGAVSVASLDIDRETTSSYSIGVRVSDAGGLVDERQLSVLVNDVNDAPVLGVSAVTVAENSPRGTVVSVGIRAKDQDTSDAVSYSMGRPNCWGVQMSKPGAREYSPFVVKPVGAVRSVDFSVKAATGAVIVMRDHAEGDAEYAPPTGPSYELTLGLGGTGSGSDAVIAQWVDETENGPVGMRFGVGASSAQAPVQVSPACFEPLAASSSADAFKVSRDGNILVSDVSTNFEAQREFGFELIATDDGTPSLSSSAAVVIQVSDVNEVMSWATVPCPNTTGSFIACFSVPENTLPASSAATLGSVRAQASDPDVLTEQTLSFTVGPVGNSANDKAVFAVGATSGVVSLLQNALNFEAKAAWEVGITATDNGVPSLSKEGKVHIAVEDVNEPPALLTESLSVSETAGAGSQVGSALVITDPDPMDSHVVSIVGGNGPSEDWFRIDGTKVVLGAAPLDFEGVSGSNRFSLQLRVGDVPPAGKLPGTLAVTKTVVVSVTDANERPVIADAERQVEENSPVNTPVGDILPAFDQDAGQTLSFAITSGNDDGMFKIDGCSGQVKVARAALDFETTKEYSLQVTVTDDGGVVPGPARLSASAVLTIRIVDVNEPPSLKDSAATVDENSAVGTAVGSALRGEDVDAGSVLSYAIASGNVGQVLALDSSSGVLSVQRAAIDFETTAKYVLNVTVTDNGKPSGPPLSSWGIVTVTVRDINEAPVIEDQQRSVNENSLAGQLVGSLLAASDVDAGNSLTFAIVGGQDAAAFLVSPVGQLTVATGAALDFETRSKLFVTVRVTDSDKVRPLSDEATITVQLVDVNEAPTLAEHTVVVAENFPIGFAIEGTASRAHDVDADDVLSYAIVSQSPGSFFRMLSADGAVEVRQAGIDFETSAKHSLLVRVTDKAGLSAESQLHISVADVNEAPVIADQRRSVPENSPSTSCGLPLVATDVDAKDTPYSSPFAFSIVSSSAPGAFAIDPTSGVLSTTAAAELDHEAAPEAVVRVRVTDSSGATGEAAITVLVTDVNEAPTFTHKSYSFQVAENANFQREVDIVSAADPDKADTLRFTLRVDSAPEGGQASDLGINPSTGKVFVARKTAAAVATPSEYLPQGGVYTCTATAQDNGIGGLMATTQVVVSVVPYNDPPTLPASVFGSVRELAAANTLVATIEGSDNDQDNELSYSILDGNYADTFKLTTVASASGHNFAELRVARPIVDFEDRTSYSLVVQVSDGFLKASTVVTVSVVDVNERPIIDAASLTLTVDENPASVGGVVGTVAARDVDADDLLTFAFFGDGNKAGHFAIDASTGAVSVASLDIDRETTSSYSIGVRVSDAGGLVDERQLSVLVNDVNDAPALADVVLQVPENLAPGAQVSSPLRVVDDDARDRHTFKMGRPNCWASQASTIGKYYFAPLAAKPSGSVQLGGAVRVRGAAQARIALSVMAPTDELYKAPTGFFYQLTVGALNNAHSTIEKCSPSCFQVASAPTPAALSTREFRSFWFSVSSQGLVTLGRGESEQLSEGLLVSFQDGADAAHGPALLPTRVGVAAASSALQFSSLCFDTAQSSAEGVFAVVEDGSVRIAAASPDFEAQREFGFEVLVTDSGAPAKQAAGVVMVQVQDVNERVTWATSSCLPGLAQAFAACLTVAENTLPGSAAAVLQSIAGMATDPDTLAKQALTFSVALDGNSFEGAKLFDVAPSTGVLSVKQDGLNHEQAAEWTLVVTATDNGTPQLSASALVHVTVEDVNEAPSLAAVVRTVAENSATGEVLVGGPILGSDVDAGQWGELAYAITGGSGSSVFGIEPSSGSLRVLNGTAGDLNFESLEKSKYQLVVRATDGGGLTARATVTVDVTDVNEAPVLFDAVRSVRENTLAPGKVGAPVTGTDPDNAHPVLGVRQQLLYSIVGGDGVALFKVDPCSGQLEVRDEASLNFEAKPAYTLTLQARDDVQPTPLTATATVTISLVDANDAPSIVVPPGGYVLQVEELAPVGTVLVSASGLVDRLSATDEDVASATADWARLRWSLKSGNSLGIFDIDAVTGQVSVADFGRMDFENKDMNAFSLVAQVCDSGAPALCAETPVRVEVLNSNEPPRLEDASRAVNENTLSEAKLVAGQQLGLDLVASDPDGPSDEAKLRWRIESGDSLGFFSISEAGRAGSLVLTAAGAMGLNHEVVDSYTLVVSVTDAGGLSDTATVTVAVADLNERPILAAATFSINENSPRLSVVAGSASLATDEDADDSHTYEVVNQVPAGVFRVANARTGQLEVDEAVLDFEAVQSHRITMRVTDAGKLSAPDAVWTVNILDVQEPPSVVAAAFEGLPENSAAGVHVGTVKASDPDADDAGKLVFSITSQEENEDGVAPFAIDPSSGSLRVAESPTSEPVRLDFEGKNLFALTVSATDSKGNSASAAVTVRLSNVNEPPMLRENGTAIAAMENTVQDIRSIMDLVQDPDAGDAFRFEILSGDRCSSGAKVIKIDASTGVLSMVALGTCTQTYDPSTPQFKPNDVDFDNKFDLMIRITDSHLASTVNHLVIKLSNSNSRPRFVSRAEPFLLDENSAVGTLVGTVLAVDLNYQKQSLEYAVGPRGANVNRPFPFKMVTREATEQDRMALAQSDAGASVQLRQVGEILVDGPIDFEGEFSTYQMVVVATDSDSNLPLTGSMDVTVGVVNLNEPPTFVDGAVGGSAMFVVTVPENSVLGTALAGDKLVATDVDSADQGSVLRYSLEGEQAAVDLFQVDPISGAMVFKGSPTALNFENVAARAFELTAVVTDSASNAVRRPVQVRVLDVNEPPRFVGTSAFFFNVLEGSKFGTLVGSCAAVDDDAPTSARGQLRFSIAATDGTPSDDSALFEISQAGKLTVKQESLDWENQAEYSFVVTVTDGDADSPLSASRPVLVIVRDVNDISVDSFAALPADVAGGVAWDVDVDPATAAVPNMYNGKIVDWRVTHGTMDALSVTAGGARLVISGTNLGKTAARIAREKAASLDPASYPEDAYTQYEVTYGPVRGTKYAATNCSRFGGQSAPNTAIVCSTSEGAGVNHIWRVTVVYDDLSDVLPFSRTSSAKTGFAPPVVTSALIADASAAAFATQGGQRFVVRGQNFGPAFYARSSADGTGVESVPVTPIVRYGPVTGTENRAVDCAFVEGHTAIACDSVPGVGAGLKFVVSADGQSSEVFTSSLAYSPPTISRVSQLVLATQGGDEVTLFGDNFGPIGTAPIVAEYHHDLALAVLPDGFAPYRGVACQVAVDAPHRRITCRSSPGIGRNHSWRVSVGGQLSAVSGGAEGTSAYKPPVITKIGGLGADMADTKGGQQVLLSGANFGPVTQLDADGNVIAGLAPLAMYGRDGPSWPAYHARDCRVTVPHEQVVCITTEGTGRELVWELEIGAQRTARMLDMPTNYHPPVVSFYRGPGATDADTAGQEVVFIEGRNFGGLATVVQNATYGKGSAEFSAQDCSVVTAHTLIQCTTDVGAGEDLTWSITVDEQASVSPTTDYHPPEITGFAGPAAADASTNGGQEIVIQGNYFSVGKYLQSVTYGPTGSEFAAHGCHVSVPHKEIRCQTVPGTGRVLRWVVTVKGQASPLSSVSTSYARPVINATTPGNSATNGGVLVRVTGQDFGVKWPLSELSVLLNAGGHATPAKAVMDAHFGSLWTGDSSARAVEVELWLGSLERPAIAMSGSLKDGSHYVDFEVPEGFGASRELLLLVDGVPSAVVPFRYDAPFITNIAPDRQQVETGLLRVFVEGESFCSGSQGCGSIKVDGVPVAPESWTHGQIMFIIPDPANADRELACSVEVDGVSSNVFYFKKPVPNFNALEGQGEWEDMKTVGGEEFFVAGVSDIDTVTDLTQIQVTFGDSFACPVYEKKAATPEEARDGKETIRCITPPGVGAGLPVLISVPGGRSRASELTFSYSPPRIDSVVARDLDPDTNKIHSFVDAAENEEGGIPTAGAVAVVRGEGFGRPEFDSQRQFTLTSAYTGQVLPLAIISHSDSELVVTLPLGDGRRHPVEFVVGAQSSRLSGSPMVRYRRPSVASIGPGAPQAPTLGGQVVVIRGKDLGPTRPVVHLGPYNCTVLSSSMTAVECRTSHGQGVSLPVAVAVRDQTSDDGVRYSYNRPVVQAVVPAHGPTSGRTRPTISADRMTEIPGERLVVTVVGADLGTSGAVELRPSEALLDAGVGMVIAVPAEDVLLHNDTTIRFFMPEGFGEDLTVRVTVGGQASREAVTFSYDPPVVDGVSRADKDPAACQDRERVYLVKLPGGATREASRTVPAECFDTRGGYALLVEGESFGRSGAFVSIGGRECRVVSQTHNRITCEAPQGFGDRLGVRVSIGNRRNAPSPGAVFAYDPPIVTSLMPNTPDALGERVVIRGKNFGWEPTAVAITVNDIPCEGAEWLNDGSLQCSPATDVVGPKNVTILVANRTEPFVLYDFEEMFITECKAPLYYGLRGEECLKCSVDALGANCSDGDEQMYDLVVSLPGWWRFNYTTPHPACHEKRQAREECPAFAPCEPKWACLGANLCSEGYTSERCSQCVQGKYYRINGQCEKCPDQPWLIFVLFFLAAAVLSFAAWMLNARQVNIAFVAIGVDYFQVLALFARARVRWPNILKGLFRWLSAFNLNIELAAPECAIPEVTFSLKWFLVMALPVTAAGMLLSVFGASYAYKTFIKRVAAKDRSSHAHALVSVFIVMMYVGYLTLTRMTLDVFNCSPTDPPDGNLYMSGMTDVVCFESDVHLTLFPFGLVAMVVYVAAYPLLSLLVLRRNKLIVKRDQVCRALAARDPRYKTREYMTEEVWLFRCKYNRLYYLFRPGKASYWIALILLRKFLIAFTALMFRSTPSYQLAFSLLVMFGAYALQVRNLPYMSPSDYDRTVRHHLLQAGIADTLHTRSDHWRIREEMTAVEEAYNPGGSRTGTWRDAALGAAVADLEEDKATNVSFAMFLVDYNAVESVLLACGVLVNLSGIMFLSNRFNDPELMSYYTEEYDQLAIAVATLILLSCVYFGLLLAFEVFFMLNPERAAWCVALCTTRAKREKMAKKISGEDDTTKARVSAGAGGKTVGDFHMEQSAFVSSRAASDAANADLASGALESDALPTEKQWEAVPSGQG</sequence>
<dbReference type="InterPro" id="IPR002126">
    <property type="entry name" value="Cadherin-like_dom"/>
</dbReference>
<dbReference type="CDD" id="cd00102">
    <property type="entry name" value="IPT"/>
    <property type="match status" value="1"/>
</dbReference>
<evidence type="ECO:0000256" key="4">
    <source>
        <dbReference type="SAM" id="SignalP"/>
    </source>
</evidence>
<feature type="domain" description="Cadherin" evidence="5">
    <location>
        <begin position="4250"/>
        <end position="4357"/>
    </location>
</feature>
<feature type="domain" description="Cadherin" evidence="5">
    <location>
        <begin position="3407"/>
        <end position="3509"/>
    </location>
</feature>
<dbReference type="Gene3D" id="2.60.40.60">
    <property type="entry name" value="Cadherins"/>
    <property type="match status" value="40"/>
</dbReference>
<evidence type="ECO:0000256" key="1">
    <source>
        <dbReference type="ARBA" id="ARBA00022692"/>
    </source>
</evidence>
<dbReference type="InterPro" id="IPR013783">
    <property type="entry name" value="Ig-like_fold"/>
</dbReference>
<feature type="domain" description="Cadherin" evidence="5">
    <location>
        <begin position="2446"/>
        <end position="2553"/>
    </location>
</feature>